<proteinExistence type="predicted"/>
<dbReference type="InterPro" id="IPR036770">
    <property type="entry name" value="Ankyrin_rpt-contain_sf"/>
</dbReference>
<accession>A0A6C0JRJ5</accession>
<protein>
    <recommendedName>
        <fullName evidence="2">Ankyrin repeat protein</fullName>
    </recommendedName>
</protein>
<name>A0A6C0JRJ5_9ZZZZ</name>
<evidence type="ECO:0008006" key="2">
    <source>
        <dbReference type="Google" id="ProtNLM"/>
    </source>
</evidence>
<dbReference type="AlphaFoldDB" id="A0A6C0JRJ5"/>
<sequence>MSNFTVEQQFYEACKEGYLERVKLIMNNSAFDVTWINQGLYSACFWGNTSIVKHLLPFMHDISIECFNCCYPMNGQENRKSDFLQIIQLILDHGGLEDFKVDGLSLLENTVSDNDFKQKALKLITEYLYRLDGPIYNENVLE</sequence>
<dbReference type="SUPFAM" id="SSF48403">
    <property type="entry name" value="Ankyrin repeat"/>
    <property type="match status" value="1"/>
</dbReference>
<dbReference type="EMBL" id="MN740695">
    <property type="protein sequence ID" value="QHU08189.1"/>
    <property type="molecule type" value="Genomic_DNA"/>
</dbReference>
<organism evidence="1">
    <name type="scientific">viral metagenome</name>
    <dbReference type="NCBI Taxonomy" id="1070528"/>
    <lineage>
        <taxon>unclassified sequences</taxon>
        <taxon>metagenomes</taxon>
        <taxon>organismal metagenomes</taxon>
    </lineage>
</organism>
<evidence type="ECO:0000313" key="1">
    <source>
        <dbReference type="EMBL" id="QHU08189.1"/>
    </source>
</evidence>
<reference evidence="1" key="1">
    <citation type="journal article" date="2020" name="Nature">
        <title>Giant virus diversity and host interactions through global metagenomics.</title>
        <authorList>
            <person name="Schulz F."/>
            <person name="Roux S."/>
            <person name="Paez-Espino D."/>
            <person name="Jungbluth S."/>
            <person name="Walsh D.A."/>
            <person name="Denef V.J."/>
            <person name="McMahon K.D."/>
            <person name="Konstantinidis K.T."/>
            <person name="Eloe-Fadrosh E.A."/>
            <person name="Kyrpides N.C."/>
            <person name="Woyke T."/>
        </authorList>
    </citation>
    <scope>NUCLEOTIDE SEQUENCE</scope>
    <source>
        <strain evidence="1">GVMAG-S-1062768-28</strain>
    </source>
</reference>